<dbReference type="EMBL" id="CP016895">
    <property type="protein sequence ID" value="AOA58342.1"/>
    <property type="molecule type" value="Genomic_DNA"/>
</dbReference>
<proteinExistence type="predicted"/>
<organism evidence="1 2">
    <name type="scientific">Acinetobacter larvae</name>
    <dbReference type="NCBI Taxonomy" id="1789224"/>
    <lineage>
        <taxon>Bacteria</taxon>
        <taxon>Pseudomonadati</taxon>
        <taxon>Pseudomonadota</taxon>
        <taxon>Gammaproteobacteria</taxon>
        <taxon>Moraxellales</taxon>
        <taxon>Moraxellaceae</taxon>
        <taxon>Acinetobacter</taxon>
    </lineage>
</organism>
<sequence length="134" mass="16056">MRYFKKDDSIYAYDVDQEHLITDECVELLGNELDRHINPQNYLTDEQRWEIKKNSLGVLTRRRFKLALLENDLLEKIESEIAAIQDDYLRQYIQIEYQEGTEFHRTSESIQVMCDLLGLTEDQINQMWEHALTL</sequence>
<name>A0A1B2LZG2_9GAMM</name>
<dbReference type="OrthoDB" id="8596093at2"/>
<dbReference type="STRING" id="1789224.BFG52_08225"/>
<evidence type="ECO:0000313" key="1">
    <source>
        <dbReference type="EMBL" id="AOA58342.1"/>
    </source>
</evidence>
<dbReference type="RefSeq" id="WP_067554586.1">
    <property type="nucleotide sequence ID" value="NZ_CP016895.1"/>
</dbReference>
<accession>A0A1B2LZG2</accession>
<dbReference type="AlphaFoldDB" id="A0A1B2LZG2"/>
<reference evidence="1 2" key="1">
    <citation type="submission" date="2016-08" db="EMBL/GenBank/DDBJ databases">
        <authorList>
            <person name="Seilhamer J.J."/>
        </authorList>
    </citation>
    <scope>NUCLEOTIDE SEQUENCE [LARGE SCALE GENOMIC DNA]</scope>
    <source>
        <strain evidence="1 2">BRTC-1</strain>
    </source>
</reference>
<dbReference type="KEGG" id="ala:BFG52_08225"/>
<gene>
    <name evidence="1" type="ORF">BFG52_08225</name>
</gene>
<dbReference type="Proteomes" id="UP000093391">
    <property type="component" value="Chromosome"/>
</dbReference>
<protein>
    <submittedName>
        <fullName evidence="1">Uncharacterized protein</fullName>
    </submittedName>
</protein>
<keyword evidence="2" id="KW-1185">Reference proteome</keyword>
<evidence type="ECO:0000313" key="2">
    <source>
        <dbReference type="Proteomes" id="UP000093391"/>
    </source>
</evidence>